<feature type="transmembrane region" description="Helical" evidence="1">
    <location>
        <begin position="47"/>
        <end position="75"/>
    </location>
</feature>
<proteinExistence type="predicted"/>
<sequence>MKTIIKNEMKVAFLRKFFALLGSLLWVGFSVFMIVLDVRDGDISGTIIEAIILLLLGLLFVKLSIEYILFNLICVPMLSPEYRSKDLGRMLKNETFAPVSSGYSLDSSDNKVVKESQNWIDIEGYLYNKALIAAVAKDTKEPRTLLISYIDGCTDMHTSKNPEKRDLAYDSLRKLGFKDISEYQLDPKFEDLDEMFFDIFDRAANEKMFYELTADGLSFWDMRKLWDDEIGRNK</sequence>
<evidence type="ECO:0000313" key="3">
    <source>
        <dbReference type="Proteomes" id="UP000245488"/>
    </source>
</evidence>
<keyword evidence="1" id="KW-0812">Transmembrane</keyword>
<organism evidence="2 3">
    <name type="scientific">Butyrivibrio fibrisolvens</name>
    <dbReference type="NCBI Taxonomy" id="831"/>
    <lineage>
        <taxon>Bacteria</taxon>
        <taxon>Bacillati</taxon>
        <taxon>Bacillota</taxon>
        <taxon>Clostridia</taxon>
        <taxon>Lachnospirales</taxon>
        <taxon>Lachnospiraceae</taxon>
        <taxon>Butyrivibrio</taxon>
    </lineage>
</organism>
<feature type="transmembrane region" description="Helical" evidence="1">
    <location>
        <begin position="12"/>
        <end position="35"/>
    </location>
</feature>
<gene>
    <name evidence="2" type="ORF">CPT75_13970</name>
</gene>
<keyword evidence="1" id="KW-1133">Transmembrane helix</keyword>
<accession>A0A317G2K1</accession>
<evidence type="ECO:0000313" key="2">
    <source>
        <dbReference type="EMBL" id="PWT28138.1"/>
    </source>
</evidence>
<dbReference type="EMBL" id="NXNG01000001">
    <property type="protein sequence ID" value="PWT28138.1"/>
    <property type="molecule type" value="Genomic_DNA"/>
</dbReference>
<keyword evidence="3" id="KW-1185">Reference proteome</keyword>
<dbReference type="Proteomes" id="UP000245488">
    <property type="component" value="Chromosome"/>
</dbReference>
<keyword evidence="1" id="KW-0472">Membrane</keyword>
<protein>
    <submittedName>
        <fullName evidence="2">Uncharacterized protein</fullName>
    </submittedName>
</protein>
<reference evidence="2 3" key="1">
    <citation type="submission" date="2017-09" db="EMBL/GenBank/DDBJ databases">
        <title>High-quality draft genome sequence of Butyrivibrio fibrisolvens INBov1, isolated from cow rumen.</title>
        <authorList>
            <person name="Rodriguez Hernaez J."/>
            <person name="Rivarola M."/>
            <person name="Paniego N."/>
            <person name="Cravero S."/>
            <person name="Ceron Cucchi M."/>
            <person name="Martinez M.C."/>
        </authorList>
    </citation>
    <scope>NUCLEOTIDE SEQUENCE [LARGE SCALE GENOMIC DNA]</scope>
    <source>
        <strain evidence="2 3">INBov1</strain>
    </source>
</reference>
<name>A0A317G2K1_BUTFI</name>
<evidence type="ECO:0000256" key="1">
    <source>
        <dbReference type="SAM" id="Phobius"/>
    </source>
</evidence>
<dbReference type="AlphaFoldDB" id="A0A317G2K1"/>
<comment type="caution">
    <text evidence="2">The sequence shown here is derived from an EMBL/GenBank/DDBJ whole genome shotgun (WGS) entry which is preliminary data.</text>
</comment>